<dbReference type="GO" id="GO:0031901">
    <property type="term" value="C:early endosome membrane"/>
    <property type="evidence" value="ECO:0007669"/>
    <property type="project" value="TreeGrafter"/>
</dbReference>
<evidence type="ECO:0000313" key="8">
    <source>
        <dbReference type="Proteomes" id="UP000261540"/>
    </source>
</evidence>
<proteinExistence type="inferred from homology"/>
<dbReference type="InterPro" id="IPR017455">
    <property type="entry name" value="Znf_FYVE-rel"/>
</dbReference>
<dbReference type="Ensembl" id="ENSPKIT00000005330.1">
    <property type="protein sequence ID" value="ENSPKIP00000024620.1"/>
    <property type="gene ID" value="ENSPKIG00000007790.1"/>
</dbReference>
<dbReference type="PROSITE" id="PS50178">
    <property type="entry name" value="ZF_FYVE"/>
    <property type="match status" value="1"/>
</dbReference>
<evidence type="ECO:0000256" key="2">
    <source>
        <dbReference type="ARBA" id="ARBA00022723"/>
    </source>
</evidence>
<name>A0A3B3S3A7_9TELE</name>
<keyword evidence="3 5" id="KW-0863">Zinc-finger</keyword>
<keyword evidence="8" id="KW-1185">Reference proteome</keyword>
<evidence type="ECO:0000256" key="5">
    <source>
        <dbReference type="PROSITE-ProRule" id="PRU00091"/>
    </source>
</evidence>
<dbReference type="SMART" id="SM00064">
    <property type="entry name" value="FYVE"/>
    <property type="match status" value="1"/>
</dbReference>
<dbReference type="InterPro" id="IPR043269">
    <property type="entry name" value="FYVE_LST2"/>
</dbReference>
<comment type="similarity">
    <text evidence="1">Belongs to the lst-2 family.</text>
</comment>
<evidence type="ECO:0000259" key="6">
    <source>
        <dbReference type="PROSITE" id="PS50178"/>
    </source>
</evidence>
<feature type="domain" description="FYVE-type" evidence="6">
    <location>
        <begin position="447"/>
        <end position="503"/>
    </location>
</feature>
<keyword evidence="4" id="KW-0862">Zinc</keyword>
<evidence type="ECO:0000256" key="3">
    <source>
        <dbReference type="ARBA" id="ARBA00022771"/>
    </source>
</evidence>
<dbReference type="InterPro" id="IPR051118">
    <property type="entry name" value="LST-2"/>
</dbReference>
<evidence type="ECO:0000256" key="4">
    <source>
        <dbReference type="ARBA" id="ARBA00022833"/>
    </source>
</evidence>
<protein>
    <recommendedName>
        <fullName evidence="6">FYVE-type domain-containing protein</fullName>
    </recommendedName>
</protein>
<dbReference type="CDD" id="cd15731">
    <property type="entry name" value="FYVE_LST2"/>
    <property type="match status" value="1"/>
</dbReference>
<dbReference type="Gene3D" id="3.30.40.10">
    <property type="entry name" value="Zinc/RING finger domain, C3HC4 (zinc finger)"/>
    <property type="match status" value="1"/>
</dbReference>
<dbReference type="InterPro" id="IPR013083">
    <property type="entry name" value="Znf_RING/FYVE/PHD"/>
</dbReference>
<dbReference type="GeneTree" id="ENSGT00940000166092"/>
<dbReference type="Pfam" id="PF01363">
    <property type="entry name" value="FYVE"/>
    <property type="match status" value="1"/>
</dbReference>
<evidence type="ECO:0000256" key="1">
    <source>
        <dbReference type="ARBA" id="ARBA00008755"/>
    </source>
</evidence>
<dbReference type="InterPro" id="IPR000306">
    <property type="entry name" value="Znf_FYVE"/>
</dbReference>
<dbReference type="Proteomes" id="UP000261540">
    <property type="component" value="Unplaced"/>
</dbReference>
<dbReference type="PANTHER" id="PTHR46465:SF4">
    <property type="entry name" value="FYVE-TYPE DOMAIN-CONTAINING PROTEIN"/>
    <property type="match status" value="1"/>
</dbReference>
<organism evidence="7 8">
    <name type="scientific">Paramormyrops kingsleyae</name>
    <dbReference type="NCBI Taxonomy" id="1676925"/>
    <lineage>
        <taxon>Eukaryota</taxon>
        <taxon>Metazoa</taxon>
        <taxon>Chordata</taxon>
        <taxon>Craniata</taxon>
        <taxon>Vertebrata</taxon>
        <taxon>Euteleostomi</taxon>
        <taxon>Actinopterygii</taxon>
        <taxon>Neopterygii</taxon>
        <taxon>Teleostei</taxon>
        <taxon>Osteoglossocephala</taxon>
        <taxon>Osteoglossomorpha</taxon>
        <taxon>Osteoglossiformes</taxon>
        <taxon>Mormyridae</taxon>
        <taxon>Paramormyrops</taxon>
    </lineage>
</organism>
<reference evidence="7" key="1">
    <citation type="submission" date="2025-08" db="UniProtKB">
        <authorList>
            <consortium name="Ensembl"/>
        </authorList>
    </citation>
    <scope>IDENTIFICATION</scope>
</reference>
<sequence>MPVFCFCLLQRSDSRPLAQFFFADEEVNRITAELNGLDLRKDPQKYLVLLNQLRQSQDNMLRSIELVMEDYLAGQRCSRDYYIKFPDEIRQENLGVQLWFAAECLSAGSFLEVRESEGQLLRPLAEQLLRCLEEARHQLREQSVSGMQGCPAALRSTLLRYDSVFSQFELSYISTVMPVKSAEELQKQQEIVVLFCETVDRALKLGYITQDLIDGYEPLVMFTIPRLAIICGLLIFPDGPLNLQQGSENMSSLFRPFFTLLQKIRDLLRVLTKEELSILERRLCTTESGGHPCGEDPQLLPGADTEEQYEGSVQEPLCSPHECPSPFRSSRLLHLRNFLRFFTSVLTNLVKWLCRLRGGQQDTERLPGGRDAMRVALRARYSSSSDMIHRLFVCISGVADQLQTNFASDMRAILKCVFELIVSRNDSESEGKHGKNHLFCLPVWVPDNECTHCTACKAPFTFLRRRHHCRCCGKIFCGRCSSKEAPLPQFGQIQPVRVCNHCFYFHVVGETTQL</sequence>
<dbReference type="PANTHER" id="PTHR46465">
    <property type="entry name" value="LATERAL SIGNALING TARGET PROTEIN 2 HOMOLOG"/>
    <property type="match status" value="1"/>
</dbReference>
<keyword evidence="2" id="KW-0479">Metal-binding</keyword>
<accession>A0A3B3S3A7</accession>
<reference evidence="7" key="2">
    <citation type="submission" date="2025-09" db="UniProtKB">
        <authorList>
            <consortium name="Ensembl"/>
        </authorList>
    </citation>
    <scope>IDENTIFICATION</scope>
</reference>
<dbReference type="SUPFAM" id="SSF57903">
    <property type="entry name" value="FYVE/PHD zinc finger"/>
    <property type="match status" value="1"/>
</dbReference>
<evidence type="ECO:0000313" key="7">
    <source>
        <dbReference type="Ensembl" id="ENSPKIP00000024620.1"/>
    </source>
</evidence>
<dbReference type="AlphaFoldDB" id="A0A3B3S3A7"/>
<dbReference type="GO" id="GO:0008270">
    <property type="term" value="F:zinc ion binding"/>
    <property type="evidence" value="ECO:0007669"/>
    <property type="project" value="UniProtKB-KW"/>
</dbReference>
<dbReference type="InterPro" id="IPR011011">
    <property type="entry name" value="Znf_FYVE_PHD"/>
</dbReference>